<keyword evidence="2" id="KW-1185">Reference proteome</keyword>
<gene>
    <name evidence="1" type="ORF">CPELLU_LOCUS5404</name>
</gene>
<accession>A0A9N9BGY8</accession>
<reference evidence="1" key="1">
    <citation type="submission" date="2021-06" db="EMBL/GenBank/DDBJ databases">
        <authorList>
            <person name="Kallberg Y."/>
            <person name="Tangrot J."/>
            <person name="Rosling A."/>
        </authorList>
    </citation>
    <scope>NUCLEOTIDE SEQUENCE</scope>
    <source>
        <strain evidence="1">FL966</strain>
    </source>
</reference>
<proteinExistence type="predicted"/>
<name>A0A9N9BGY8_9GLOM</name>
<evidence type="ECO:0000313" key="2">
    <source>
        <dbReference type="Proteomes" id="UP000789759"/>
    </source>
</evidence>
<comment type="caution">
    <text evidence="1">The sequence shown here is derived from an EMBL/GenBank/DDBJ whole genome shotgun (WGS) entry which is preliminary data.</text>
</comment>
<dbReference type="AlphaFoldDB" id="A0A9N9BGY8"/>
<dbReference type="EMBL" id="CAJVQA010003069">
    <property type="protein sequence ID" value="CAG8565463.1"/>
    <property type="molecule type" value="Genomic_DNA"/>
</dbReference>
<protein>
    <submittedName>
        <fullName evidence="1">19138_t:CDS:1</fullName>
    </submittedName>
</protein>
<sequence length="96" mass="10805">MPLPTNFIDSSIITDEQNYNIEELTHIIETGIPQLNTEQHTVYDKVIAAVNNQTPAVFFIDAEFAKWLLKISKGCFPAITSEPDIIKLSEDIILQS</sequence>
<dbReference type="Proteomes" id="UP000789759">
    <property type="component" value="Unassembled WGS sequence"/>
</dbReference>
<evidence type="ECO:0000313" key="1">
    <source>
        <dbReference type="EMBL" id="CAG8565463.1"/>
    </source>
</evidence>
<dbReference type="OrthoDB" id="5860629at2759"/>
<organism evidence="1 2">
    <name type="scientific">Cetraspora pellucida</name>
    <dbReference type="NCBI Taxonomy" id="1433469"/>
    <lineage>
        <taxon>Eukaryota</taxon>
        <taxon>Fungi</taxon>
        <taxon>Fungi incertae sedis</taxon>
        <taxon>Mucoromycota</taxon>
        <taxon>Glomeromycotina</taxon>
        <taxon>Glomeromycetes</taxon>
        <taxon>Diversisporales</taxon>
        <taxon>Gigasporaceae</taxon>
        <taxon>Cetraspora</taxon>
    </lineage>
</organism>